<evidence type="ECO:0000313" key="2">
    <source>
        <dbReference type="EMBL" id="KNE98924.1"/>
    </source>
</evidence>
<name>A0A0L0VIX0_9BASI</name>
<organism evidence="2 3">
    <name type="scientific">Puccinia striiformis f. sp. tritici PST-78</name>
    <dbReference type="NCBI Taxonomy" id="1165861"/>
    <lineage>
        <taxon>Eukaryota</taxon>
        <taxon>Fungi</taxon>
        <taxon>Dikarya</taxon>
        <taxon>Basidiomycota</taxon>
        <taxon>Pucciniomycotina</taxon>
        <taxon>Pucciniomycetes</taxon>
        <taxon>Pucciniales</taxon>
        <taxon>Pucciniaceae</taxon>
        <taxon>Puccinia</taxon>
    </lineage>
</organism>
<feature type="signal peptide" evidence="1">
    <location>
        <begin position="1"/>
        <end position="21"/>
    </location>
</feature>
<dbReference type="EMBL" id="AJIL01000051">
    <property type="protein sequence ID" value="KNE98924.1"/>
    <property type="molecule type" value="Genomic_DNA"/>
</dbReference>
<evidence type="ECO:0000256" key="1">
    <source>
        <dbReference type="SAM" id="SignalP"/>
    </source>
</evidence>
<keyword evidence="1" id="KW-0732">Signal</keyword>
<dbReference type="Proteomes" id="UP000054564">
    <property type="component" value="Unassembled WGS sequence"/>
</dbReference>
<comment type="caution">
    <text evidence="2">The sequence shown here is derived from an EMBL/GenBank/DDBJ whole genome shotgun (WGS) entry which is preliminary data.</text>
</comment>
<proteinExistence type="predicted"/>
<reference evidence="3" key="1">
    <citation type="submission" date="2014-03" db="EMBL/GenBank/DDBJ databases">
        <title>The Genome Sequence of Puccinia striiformis f. sp. tritici PST-78.</title>
        <authorList>
            <consortium name="The Broad Institute Genome Sequencing Platform"/>
            <person name="Cuomo C."/>
            <person name="Hulbert S."/>
            <person name="Chen X."/>
            <person name="Walker B."/>
            <person name="Young S.K."/>
            <person name="Zeng Q."/>
            <person name="Gargeya S."/>
            <person name="Fitzgerald M."/>
            <person name="Haas B."/>
            <person name="Abouelleil A."/>
            <person name="Alvarado L."/>
            <person name="Arachchi H.M."/>
            <person name="Berlin A.M."/>
            <person name="Chapman S.B."/>
            <person name="Goldberg J."/>
            <person name="Griggs A."/>
            <person name="Gujja S."/>
            <person name="Hansen M."/>
            <person name="Howarth C."/>
            <person name="Imamovic A."/>
            <person name="Larimer J."/>
            <person name="McCowan C."/>
            <person name="Montmayeur A."/>
            <person name="Murphy C."/>
            <person name="Neiman D."/>
            <person name="Pearson M."/>
            <person name="Priest M."/>
            <person name="Roberts A."/>
            <person name="Saif S."/>
            <person name="Shea T."/>
            <person name="Sisk P."/>
            <person name="Sykes S."/>
            <person name="Wortman J."/>
            <person name="Nusbaum C."/>
            <person name="Birren B."/>
        </authorList>
    </citation>
    <scope>NUCLEOTIDE SEQUENCE [LARGE SCALE GENOMIC DNA]</scope>
    <source>
        <strain evidence="3">race PST-78</strain>
    </source>
</reference>
<keyword evidence="3" id="KW-1185">Reference proteome</keyword>
<gene>
    <name evidence="2" type="ORF">PSTG_07769</name>
</gene>
<sequence>MLLYTFLAVFIAFIQIGSNMGRPQPATDAFATDPALNGAGDESLLAQLVSQMETILDTMTTKNDAGDQIGVYAAAKQLNDLIPNIEDAVTAIGNNAINVRPGDKADIDKVVNDVQVNNYAIRANILGLRYGWDSPDLVKSSITFIRDMFISNAKKFDAIRKLGAQDKSVSA</sequence>
<evidence type="ECO:0000313" key="3">
    <source>
        <dbReference type="Proteomes" id="UP000054564"/>
    </source>
</evidence>
<accession>A0A0L0VIX0</accession>
<dbReference type="OrthoDB" id="2496215at2759"/>
<evidence type="ECO:0008006" key="4">
    <source>
        <dbReference type="Google" id="ProtNLM"/>
    </source>
</evidence>
<protein>
    <recommendedName>
        <fullName evidence="4">Secreted protein</fullName>
    </recommendedName>
</protein>
<dbReference type="AlphaFoldDB" id="A0A0L0VIX0"/>
<feature type="chain" id="PRO_5005549394" description="Secreted protein" evidence="1">
    <location>
        <begin position="22"/>
        <end position="171"/>
    </location>
</feature>